<dbReference type="EMBL" id="OBMI01000001">
    <property type="protein sequence ID" value="SOB80632.1"/>
    <property type="molecule type" value="Genomic_DNA"/>
</dbReference>
<proteinExistence type="predicted"/>
<accession>A0A285QKN7</accession>
<keyword evidence="2" id="KW-1185">Reference proteome</keyword>
<sequence length="388" mass="41996">MASPAPPDPAAPELSLLFACARWPPSPERAAAVAAAAGVDADAVVAACRRHRMAGMVADALTRADLPVPAVLRDEARRDLIDALRIAGEAVRLTELLAARGVAATVLKGPALAQLIYGTLAVRQLRDLDLLVAPEALGTSYDLLIDQGYQPTYAGTDAALRPDRGFLLKDVELRHPQTGLLVELHVRLSENGALLPVAATGAHQAIELAPGKPVTTLAGDHLLLYLMVHGFRHGWHRLKWLADVAALVAGRSEATREQFRAWADAHGLSVVVDSTLLLLQRTVAPDACWIDPATASRRARWCAATAERHLRDPREADEQVGQRLLVTGTKLIASPRGSYLRQELARLLVDPGLMLALEGRRGAVTLAILLRPVVLPGRHLLRWWRTRR</sequence>
<protein>
    <submittedName>
        <fullName evidence="1">Uncharacterized nucleotidyltransferase</fullName>
    </submittedName>
</protein>
<evidence type="ECO:0000313" key="2">
    <source>
        <dbReference type="Proteomes" id="UP000219494"/>
    </source>
</evidence>
<dbReference type="GO" id="GO:0016740">
    <property type="term" value="F:transferase activity"/>
    <property type="evidence" value="ECO:0007669"/>
    <property type="project" value="UniProtKB-KW"/>
</dbReference>
<reference evidence="1 2" key="1">
    <citation type="submission" date="2017-07" db="EMBL/GenBank/DDBJ databases">
        <authorList>
            <person name="Sun Z.S."/>
            <person name="Albrecht U."/>
            <person name="Echele G."/>
            <person name="Lee C.C."/>
        </authorList>
    </citation>
    <scope>NUCLEOTIDE SEQUENCE [LARGE SCALE GENOMIC DNA]</scope>
    <source>
        <strain evidence="1 2">CGMCC 1.12672</strain>
    </source>
</reference>
<evidence type="ECO:0000313" key="1">
    <source>
        <dbReference type="EMBL" id="SOB80632.1"/>
    </source>
</evidence>
<dbReference type="InterPro" id="IPR039498">
    <property type="entry name" value="NTP_transf_5"/>
</dbReference>
<dbReference type="Proteomes" id="UP000219494">
    <property type="component" value="Unassembled WGS sequence"/>
</dbReference>
<dbReference type="AlphaFoldDB" id="A0A285QKN7"/>
<organism evidence="1 2">
    <name type="scientific">Sphingomonas guangdongensis</name>
    <dbReference type="NCBI Taxonomy" id="1141890"/>
    <lineage>
        <taxon>Bacteria</taxon>
        <taxon>Pseudomonadati</taxon>
        <taxon>Pseudomonadota</taxon>
        <taxon>Alphaproteobacteria</taxon>
        <taxon>Sphingomonadales</taxon>
        <taxon>Sphingomonadaceae</taxon>
        <taxon>Sphingomonas</taxon>
    </lineage>
</organism>
<dbReference type="Pfam" id="PF14907">
    <property type="entry name" value="NTP_transf_5"/>
    <property type="match status" value="1"/>
</dbReference>
<gene>
    <name evidence="1" type="ORF">SAMN06297144_1159</name>
</gene>
<keyword evidence="1" id="KW-0808">Transferase</keyword>
<dbReference type="OrthoDB" id="9773927at2"/>
<dbReference type="RefSeq" id="WP_097062966.1">
    <property type="nucleotide sequence ID" value="NZ_OBMI01000001.1"/>
</dbReference>
<name>A0A285QKN7_9SPHN</name>